<keyword evidence="2" id="KW-0808">Transferase</keyword>
<evidence type="ECO:0000313" key="2">
    <source>
        <dbReference type="EMBL" id="PDX71687.1"/>
    </source>
</evidence>
<evidence type="ECO:0000313" key="3">
    <source>
        <dbReference type="Proteomes" id="UP000219901"/>
    </source>
</evidence>
<dbReference type="InterPro" id="IPR000477">
    <property type="entry name" value="RT_dom"/>
</dbReference>
<dbReference type="GO" id="GO:0006397">
    <property type="term" value="P:mRNA processing"/>
    <property type="evidence" value="ECO:0007669"/>
    <property type="project" value="InterPro"/>
</dbReference>
<dbReference type="EMBL" id="NMTV01000066">
    <property type="protein sequence ID" value="PDX71687.1"/>
    <property type="molecule type" value="Genomic_DNA"/>
</dbReference>
<organism evidence="2 3">
    <name type="scientific">Faecalibacterium prausnitzii</name>
    <dbReference type="NCBI Taxonomy" id="853"/>
    <lineage>
        <taxon>Bacteria</taxon>
        <taxon>Bacillati</taxon>
        <taxon>Bacillota</taxon>
        <taxon>Clostridia</taxon>
        <taxon>Eubacteriales</taxon>
        <taxon>Oscillospiraceae</taxon>
        <taxon>Faecalibacterium</taxon>
    </lineage>
</organism>
<dbReference type="AlphaFoldDB" id="A0A2A6ZXY1"/>
<protein>
    <submittedName>
        <fullName evidence="2">Group II intron reverse transcriptase/maturase</fullName>
    </submittedName>
</protein>
<dbReference type="PROSITE" id="PS50878">
    <property type="entry name" value="RT_POL"/>
    <property type="match status" value="1"/>
</dbReference>
<keyword evidence="2" id="KW-0548">Nucleotidyltransferase</keyword>
<dbReference type="GO" id="GO:0003964">
    <property type="term" value="F:RNA-directed DNA polymerase activity"/>
    <property type="evidence" value="ECO:0007669"/>
    <property type="project" value="UniProtKB-KW"/>
</dbReference>
<dbReference type="RefSeq" id="WP_097783669.1">
    <property type="nucleotide sequence ID" value="NZ_NMTV01000066.1"/>
</dbReference>
<dbReference type="Pfam" id="PF00078">
    <property type="entry name" value="RVT_1"/>
    <property type="match status" value="2"/>
</dbReference>
<name>A0A2A6ZXY1_9FIRM</name>
<accession>A0A2A6ZXY1</accession>
<dbReference type="Pfam" id="PF01348">
    <property type="entry name" value="Intron_maturas2"/>
    <property type="match status" value="1"/>
</dbReference>
<comment type="caution">
    <text evidence="2">The sequence shown here is derived from an EMBL/GenBank/DDBJ whole genome shotgun (WGS) entry which is preliminary data.</text>
</comment>
<dbReference type="InterPro" id="IPR043502">
    <property type="entry name" value="DNA/RNA_pol_sf"/>
</dbReference>
<dbReference type="Pfam" id="PF21368">
    <property type="entry name" value="AI2M-like_HNH"/>
    <property type="match status" value="1"/>
</dbReference>
<gene>
    <name evidence="2" type="ORF">CGS55_12135</name>
</gene>
<dbReference type="PANTHER" id="PTHR34047:SF8">
    <property type="entry name" value="PROTEIN YKFC"/>
    <property type="match status" value="1"/>
</dbReference>
<dbReference type="Proteomes" id="UP000219901">
    <property type="component" value="Unassembled WGS sequence"/>
</dbReference>
<evidence type="ECO:0000259" key="1">
    <source>
        <dbReference type="PROSITE" id="PS50878"/>
    </source>
</evidence>
<proteinExistence type="predicted"/>
<feature type="domain" description="Reverse transcriptase" evidence="1">
    <location>
        <begin position="70"/>
        <end position="361"/>
    </location>
</feature>
<dbReference type="CDD" id="cd01651">
    <property type="entry name" value="RT_G2_intron"/>
    <property type="match status" value="1"/>
</dbReference>
<dbReference type="InterPro" id="IPR051083">
    <property type="entry name" value="GrpII_Intron_Splice-Mob/Def"/>
</dbReference>
<dbReference type="SUPFAM" id="SSF56672">
    <property type="entry name" value="DNA/RNA polymerases"/>
    <property type="match status" value="1"/>
</dbReference>
<dbReference type="InterPro" id="IPR024937">
    <property type="entry name" value="Domain_X"/>
</dbReference>
<dbReference type="InterPro" id="IPR049030">
    <property type="entry name" value="AI2M-like_HNH"/>
</dbReference>
<dbReference type="PANTHER" id="PTHR34047">
    <property type="entry name" value="NUCLEAR INTRON MATURASE 1, MITOCHONDRIAL-RELATED"/>
    <property type="match status" value="1"/>
</dbReference>
<sequence length="598" mass="69756">MKSTMEILTKLQENSQKNQDEVFTRLYRYLLRPDIYFIAYQHLYSNKGAGTKGVNDDTADGFSEQYVTAIIEALRTGSYEPKPVRRTYIQKKNGKLRPLGLPVFADKLVQEAIRMILEAIYEPIFSIYSHGFRPGRSCHTALAMIKHEFTGAKWFIEGDIKGCFDNIDHSTLIGVLNRKIKDARFLNLIRMFLKSGYMEDWDFHETYSGCPQGGIISPILANVYLNELDRYITQLKKEFDHGYNPRNFTEEYNAIRHKRDALHEKIKKAEGTMREQLIAQHKQLTKQLFRTPAKACTDKRLKYVRYADDFLIAVNGTREECEAIKAKLTDFVRDTLKMELSQEKTLITHSNTPARFLGFDVRVRRDASVKRSGKRKMRTMNNKVELNIPLKDKVETYLLSHSIAKRDRKRLIPIHRPILLNRTDLEIVMIYNAELRGLCNYYAIASNFNKLVYFGYLMEYSCLKTLANKHRSRISKVRYEYRDGTGAWGVPYETKKGKRRMMFAKYSDCKGKDLTEKVPDLAYRYSHNTTSFEERLKAKVCEVCGCTDSDSYEIHHVNKVKNLKGKADWEKVMLAKRRKTIVVCHKCHMRIHHGTKTE</sequence>
<reference evidence="2 3" key="1">
    <citation type="journal article" date="2017" name="Front. Microbiol.">
        <title>New Insights into the Diversity of the Genus Faecalibacterium.</title>
        <authorList>
            <person name="Benevides L."/>
            <person name="Burman S."/>
            <person name="Martin R."/>
            <person name="Robert V."/>
            <person name="Thomas M."/>
            <person name="Miquel S."/>
            <person name="Chain F."/>
            <person name="Sokol H."/>
            <person name="Bermudez-Humaran L.G."/>
            <person name="Morrison M."/>
            <person name="Langella P."/>
            <person name="Azevedo V.A."/>
            <person name="Chatel J.M."/>
            <person name="Soares S."/>
        </authorList>
    </citation>
    <scope>NUCLEOTIDE SEQUENCE [LARGE SCALE GENOMIC DNA]</scope>
    <source>
        <strain evidence="2 3">CNCM I 4546</strain>
    </source>
</reference>
<keyword evidence="2" id="KW-0695">RNA-directed DNA polymerase</keyword>